<dbReference type="EMBL" id="JBJQOH010000003">
    <property type="protein sequence ID" value="KAL3692955.1"/>
    <property type="molecule type" value="Genomic_DNA"/>
</dbReference>
<comment type="caution">
    <text evidence="2">The sequence shown here is derived from an EMBL/GenBank/DDBJ whole genome shotgun (WGS) entry which is preliminary data.</text>
</comment>
<evidence type="ECO:0000313" key="3">
    <source>
        <dbReference type="Proteomes" id="UP001633002"/>
    </source>
</evidence>
<dbReference type="Proteomes" id="UP001633002">
    <property type="component" value="Unassembled WGS sequence"/>
</dbReference>
<feature type="region of interest" description="Disordered" evidence="1">
    <location>
        <begin position="36"/>
        <end position="59"/>
    </location>
</feature>
<evidence type="ECO:0000256" key="1">
    <source>
        <dbReference type="SAM" id="MobiDB-lite"/>
    </source>
</evidence>
<sequence length="204" mass="23829">MIQFETFEKGCSTKIRVFHSRFLGFASSLDGLTRTWGAGGRGNRERDDRSKHLMVDPNPIREPMEETFDKEELAPIIMVQPITPSRQVEVGERSSAEQKKKKKKIKTVPYKFNDEYEIWIKTKVFKDWSDGSYEQRGGTHIVDRLATLEGKAWLVTKVEMWEIWLDVGKVRRVNPRSFSWKMKAVNQYVTTNFVGSRLKPRSRI</sequence>
<accession>A0ABD3HMX7</accession>
<reference evidence="2 3" key="1">
    <citation type="submission" date="2024-09" db="EMBL/GenBank/DDBJ databases">
        <title>Chromosome-scale assembly of Riccia sorocarpa.</title>
        <authorList>
            <person name="Paukszto L."/>
        </authorList>
    </citation>
    <scope>NUCLEOTIDE SEQUENCE [LARGE SCALE GENOMIC DNA]</scope>
    <source>
        <strain evidence="2">LP-2024</strain>
        <tissue evidence="2">Aerial parts of the thallus</tissue>
    </source>
</reference>
<feature type="compositionally biased region" description="Basic and acidic residues" evidence="1">
    <location>
        <begin position="42"/>
        <end position="54"/>
    </location>
</feature>
<protein>
    <submittedName>
        <fullName evidence="2">Uncharacterized protein</fullName>
    </submittedName>
</protein>
<gene>
    <name evidence="2" type="ORF">R1sor_006606</name>
</gene>
<name>A0ABD3HMX7_9MARC</name>
<organism evidence="2 3">
    <name type="scientific">Riccia sorocarpa</name>
    <dbReference type="NCBI Taxonomy" id="122646"/>
    <lineage>
        <taxon>Eukaryota</taxon>
        <taxon>Viridiplantae</taxon>
        <taxon>Streptophyta</taxon>
        <taxon>Embryophyta</taxon>
        <taxon>Marchantiophyta</taxon>
        <taxon>Marchantiopsida</taxon>
        <taxon>Marchantiidae</taxon>
        <taxon>Marchantiales</taxon>
        <taxon>Ricciaceae</taxon>
        <taxon>Riccia</taxon>
    </lineage>
</organism>
<dbReference type="AlphaFoldDB" id="A0ABD3HMX7"/>
<proteinExistence type="predicted"/>
<keyword evidence="3" id="KW-1185">Reference proteome</keyword>
<evidence type="ECO:0000313" key="2">
    <source>
        <dbReference type="EMBL" id="KAL3692955.1"/>
    </source>
</evidence>